<dbReference type="RefSeq" id="WP_035555085.1">
    <property type="nucleotide sequence ID" value="NZ_AWFH01000062.1"/>
</dbReference>
<dbReference type="Gene3D" id="3.40.140.80">
    <property type="match status" value="1"/>
</dbReference>
<dbReference type="Proteomes" id="UP000024547">
    <property type="component" value="Unassembled WGS sequence"/>
</dbReference>
<protein>
    <recommendedName>
        <fullName evidence="5">UDP-2,3-diacylglucosamine pyrophosphatase</fullName>
    </recommendedName>
</protein>
<dbReference type="Pfam" id="PF06230">
    <property type="entry name" value="LpxI_C"/>
    <property type="match status" value="1"/>
</dbReference>
<reference evidence="3 4" key="1">
    <citation type="journal article" date="2014" name="Antonie Van Leeuwenhoek">
        <title>Hyphomonas beringensis sp. nov. and Hyphomonas chukchiensis sp. nov., isolated from surface seawater of the Bering Sea and Chukchi Sea.</title>
        <authorList>
            <person name="Li C."/>
            <person name="Lai Q."/>
            <person name="Li G."/>
            <person name="Dong C."/>
            <person name="Wang J."/>
            <person name="Liao Y."/>
            <person name="Shao Z."/>
        </authorList>
    </citation>
    <scope>NUCLEOTIDE SEQUENCE [LARGE SCALE GENOMIC DNA]</scope>
    <source>
        <strain evidence="3 4">22II1-22F38</strain>
    </source>
</reference>
<dbReference type="InterPro" id="IPR041255">
    <property type="entry name" value="LpxI_N"/>
</dbReference>
<comment type="caution">
    <text evidence="3">The sequence shown here is derived from an EMBL/GenBank/DDBJ whole genome shotgun (WGS) entry which is preliminary data.</text>
</comment>
<proteinExistence type="predicted"/>
<evidence type="ECO:0000313" key="3">
    <source>
        <dbReference type="EMBL" id="KCZ57997.1"/>
    </source>
</evidence>
<dbReference type="EMBL" id="AWFH01000062">
    <property type="protein sequence ID" value="KCZ57997.1"/>
    <property type="molecule type" value="Genomic_DNA"/>
</dbReference>
<keyword evidence="4" id="KW-1185">Reference proteome</keyword>
<feature type="domain" description="LpxI C-terminal" evidence="1">
    <location>
        <begin position="135"/>
        <end position="272"/>
    </location>
</feature>
<dbReference type="AlphaFoldDB" id="A0A059DX30"/>
<dbReference type="Pfam" id="PF17930">
    <property type="entry name" value="LpxI_N"/>
    <property type="match status" value="1"/>
</dbReference>
<evidence type="ECO:0008006" key="5">
    <source>
        <dbReference type="Google" id="ProtNLM"/>
    </source>
</evidence>
<dbReference type="PATRIC" id="fig|1280948.3.peg.3289"/>
<feature type="domain" description="LpxI N-terminal" evidence="2">
    <location>
        <begin position="4"/>
        <end position="131"/>
    </location>
</feature>
<evidence type="ECO:0000259" key="1">
    <source>
        <dbReference type="Pfam" id="PF06230"/>
    </source>
</evidence>
<evidence type="ECO:0000259" key="2">
    <source>
        <dbReference type="Pfam" id="PF17930"/>
    </source>
</evidence>
<dbReference type="PANTHER" id="PTHR39962">
    <property type="entry name" value="BLL4848 PROTEIN"/>
    <property type="match status" value="1"/>
</dbReference>
<evidence type="ECO:0000313" key="4">
    <source>
        <dbReference type="Proteomes" id="UP000024547"/>
    </source>
</evidence>
<sequence length="280" mass="29272">MAPLGIIAGLGDLPVAIAEHAVESGQGAYVLRLKGFDDPGLAKFPGDLVGIGEVGGILKKLKSAGCEEVVFAGIVKRPDFGDLKLDVKGVTLLPKVLSAAKKGDDALLRVLVREFEKQGFKVLGSHEVHAKLLAPEGVIAGAKPTSEQMEDILHGARVASATGALDIGQGAVVCEGLVLAVEAQEGTDSMLERCRTLPEEIRGTEFARKGVLVKRPKPGQELRIDLPTTGVSTVEKVAAAGLAGLAVEAGGALLLDRRRMVERAEELGVFIYGFAPEDEA</sequence>
<dbReference type="eggNOG" id="COG3494">
    <property type="taxonomic scope" value="Bacteria"/>
</dbReference>
<dbReference type="InterPro" id="IPR053174">
    <property type="entry name" value="LpxI"/>
</dbReference>
<organism evidence="3 4">
    <name type="scientific">Hyphomonas atlantica</name>
    <dbReference type="NCBI Taxonomy" id="1280948"/>
    <lineage>
        <taxon>Bacteria</taxon>
        <taxon>Pseudomonadati</taxon>
        <taxon>Pseudomonadota</taxon>
        <taxon>Alphaproteobacteria</taxon>
        <taxon>Hyphomonadales</taxon>
        <taxon>Hyphomonadaceae</taxon>
        <taxon>Hyphomonas</taxon>
    </lineage>
</organism>
<dbReference type="OrthoDB" id="9789836at2"/>
<dbReference type="Gene3D" id="3.40.50.20">
    <property type="match status" value="1"/>
</dbReference>
<dbReference type="GeneID" id="92500998"/>
<dbReference type="PANTHER" id="PTHR39962:SF1">
    <property type="entry name" value="LPXI FAMILY PROTEIN"/>
    <property type="match status" value="1"/>
</dbReference>
<dbReference type="InterPro" id="IPR043167">
    <property type="entry name" value="LpxI_C_sf"/>
</dbReference>
<accession>A0A059DX30</accession>
<dbReference type="InterPro" id="IPR010415">
    <property type="entry name" value="LpxI_C"/>
</dbReference>
<gene>
    <name evidence="3" type="ORF">HY36_10835</name>
</gene>
<dbReference type="STRING" id="1280948.HY36_10835"/>
<name>A0A059DX30_9PROT</name>